<evidence type="ECO:0000256" key="2">
    <source>
        <dbReference type="SAM" id="MobiDB-lite"/>
    </source>
</evidence>
<evidence type="ECO:0000259" key="4">
    <source>
        <dbReference type="PROSITE" id="PS51670"/>
    </source>
</evidence>
<dbReference type="InterPro" id="IPR003582">
    <property type="entry name" value="ShKT_dom"/>
</dbReference>
<dbReference type="PANTHER" id="PTHR43317:SF1">
    <property type="entry name" value="THERMOSPERMINE SYNTHASE ACAULIS5"/>
    <property type="match status" value="1"/>
</dbReference>
<feature type="compositionally biased region" description="Acidic residues" evidence="2">
    <location>
        <begin position="63"/>
        <end position="82"/>
    </location>
</feature>
<feature type="domain" description="ShKT" evidence="4">
    <location>
        <begin position="955"/>
        <end position="991"/>
    </location>
</feature>
<dbReference type="EMBL" id="JATAAI010000040">
    <property type="protein sequence ID" value="KAK1734311.1"/>
    <property type="molecule type" value="Genomic_DNA"/>
</dbReference>
<gene>
    <name evidence="5" type="ORF">QTG54_015078</name>
</gene>
<comment type="caution">
    <text evidence="5">The sequence shown here is derived from an EMBL/GenBank/DDBJ whole genome shotgun (WGS) entry which is preliminary data.</text>
</comment>
<organism evidence="5 6">
    <name type="scientific">Skeletonema marinoi</name>
    <dbReference type="NCBI Taxonomy" id="267567"/>
    <lineage>
        <taxon>Eukaryota</taxon>
        <taxon>Sar</taxon>
        <taxon>Stramenopiles</taxon>
        <taxon>Ochrophyta</taxon>
        <taxon>Bacillariophyta</taxon>
        <taxon>Coscinodiscophyceae</taxon>
        <taxon>Thalassiosirophycidae</taxon>
        <taxon>Thalassiosirales</taxon>
        <taxon>Skeletonemataceae</taxon>
        <taxon>Skeletonema</taxon>
        <taxon>Skeletonema marinoi-dohrnii complex</taxon>
    </lineage>
</organism>
<dbReference type="Pfam" id="PF01564">
    <property type="entry name" value="Spermine_synth"/>
    <property type="match status" value="1"/>
</dbReference>
<protein>
    <submittedName>
        <fullName evidence="5">Spermidine/spermine synthase family protein</fullName>
        <ecNumber evidence="5">2.5.1.-</ecNumber>
    </submittedName>
</protein>
<accession>A0AAD8XVX9</accession>
<feature type="signal peptide" evidence="3">
    <location>
        <begin position="1"/>
        <end position="25"/>
    </location>
</feature>
<dbReference type="InterPro" id="IPR029063">
    <property type="entry name" value="SAM-dependent_MTases_sf"/>
</dbReference>
<dbReference type="GO" id="GO:0006596">
    <property type="term" value="P:polyamine biosynthetic process"/>
    <property type="evidence" value="ECO:0007669"/>
    <property type="project" value="UniProtKB-KW"/>
</dbReference>
<name>A0AAD8XVX9_9STRA</name>
<dbReference type="EC" id="2.5.1.-" evidence="5"/>
<feature type="region of interest" description="Disordered" evidence="2">
    <location>
        <begin position="49"/>
        <end position="104"/>
    </location>
</feature>
<dbReference type="PROSITE" id="PS51670">
    <property type="entry name" value="SHKT"/>
    <property type="match status" value="1"/>
</dbReference>
<reference evidence="5" key="1">
    <citation type="submission" date="2023-06" db="EMBL/GenBank/DDBJ databases">
        <title>Survivors Of The Sea: Transcriptome response of Skeletonema marinoi to long-term dormancy.</title>
        <authorList>
            <person name="Pinder M.I.M."/>
            <person name="Kourtchenko O."/>
            <person name="Robertson E.K."/>
            <person name="Larsson T."/>
            <person name="Maumus F."/>
            <person name="Osuna-Cruz C.M."/>
            <person name="Vancaester E."/>
            <person name="Stenow R."/>
            <person name="Vandepoele K."/>
            <person name="Ploug H."/>
            <person name="Bruchert V."/>
            <person name="Godhe A."/>
            <person name="Topel M."/>
        </authorList>
    </citation>
    <scope>NUCLEOTIDE SEQUENCE</scope>
    <source>
        <strain evidence="5">R05AC</strain>
    </source>
</reference>
<evidence type="ECO:0000256" key="3">
    <source>
        <dbReference type="SAM" id="SignalP"/>
    </source>
</evidence>
<dbReference type="Pfam" id="PF01549">
    <property type="entry name" value="ShK"/>
    <property type="match status" value="1"/>
</dbReference>
<dbReference type="Gene3D" id="3.40.50.150">
    <property type="entry name" value="Vaccinia Virus protein VP39"/>
    <property type="match status" value="1"/>
</dbReference>
<dbReference type="GO" id="GO:0010487">
    <property type="term" value="F:thermospermine synthase activity"/>
    <property type="evidence" value="ECO:0007669"/>
    <property type="project" value="TreeGrafter"/>
</dbReference>
<dbReference type="AlphaFoldDB" id="A0AAD8XVX9"/>
<dbReference type="PANTHER" id="PTHR43317">
    <property type="entry name" value="THERMOSPERMINE SYNTHASE ACAULIS5"/>
    <property type="match status" value="1"/>
</dbReference>
<keyword evidence="5" id="KW-0808">Transferase</keyword>
<sequence length="998" mass="110055">MRLPIAASSLLSATAGLFLLLSTTSLLNNNNGSSPFLVAAASQICPGGGRPNRDGTCANPDFDSSDDDSSEDEELSSSDDDGEGRSTSGHAGNPNAHSDAYSEGTKQQTCGSYIDLDGYTDAVFESKSFFQAVAWTEHPGKPDTCLSLDDVLQICHSYRPHYHEPYIHFPAAYLNEMKRIVFIGGGDSMLLHESLKYPNVELVLGLELDQKVVRESLRYLHTQPHFDDPRVQWWFGDASKSLALLPREWFGTFDLVMVDLSETAMSLSVNDDLDIFGALALLMKPEGVFVKNELYFSQMSELFDHSAYVYMRNYPMLCDQDWAMGSNHVDFLHPNISGGLVDTENIPTFVYHPLDDEDEHYKLIKDYSHNDARKQGKCDLYDKEVAEAKEGAPTKKDPVKPDRSTGVLLVVEAEGVTEFTPLEQKIKDILTAEGLTPLAPPEINNASGSEASSAIFIALEEGYVTAHYYPDNSYVGIEVVLWSKIAMHDDVRKALLTALDVDDNYSSYRVIHGGMLGAKNWKEDVNDVGPVNKNLRNCDPEKKAAEPQIGEGPIPSDTFDAAVAASLAMLPKKFDKVLAVLCGKKGKDPCKAAETLSKNEKVEKVVAIWSCEDGGDEIEKDGEGTISHVYSCQPKDVKRIAKNLEGFSAIVVDPEASPAFVRSQMSEYCVPNKHPSLRDGVTFMTSLNTSEEKKFFDTCIKRLTLKQVRSSRITIDKTSQFGLIGTKNKGFVRKVVDIQEAIEKNTGVRTIVDKMRGGPVQWQNGYDPEHFDHSSYDERDALRQYTNQIPLASQSLYHFEVGEGDDVKTMTATLVKDTLDFVISNNSKFGGGNFAGAKLVDFCDQIGDGCVIAAIVPDGHLIVTWDGASRITLNILTHGEQYEILPAEAMDIFPNALPPEVEVPTSILTEHKNDFVDAFVSKMPASIVVAGREQMPRGANRVVNFKRDIRSIPGCTDQLDLCSNFVKDGDCDDAEKGDWMKENCSLSCGTCDNFMSLD</sequence>
<evidence type="ECO:0000313" key="5">
    <source>
        <dbReference type="EMBL" id="KAK1734311.1"/>
    </source>
</evidence>
<dbReference type="SMART" id="SM00254">
    <property type="entry name" value="ShKT"/>
    <property type="match status" value="1"/>
</dbReference>
<dbReference type="Proteomes" id="UP001224775">
    <property type="component" value="Unassembled WGS sequence"/>
</dbReference>
<keyword evidence="1" id="KW-0620">Polyamine biosynthesis</keyword>
<feature type="chain" id="PRO_5041979526" evidence="3">
    <location>
        <begin position="26"/>
        <end position="998"/>
    </location>
</feature>
<keyword evidence="6" id="KW-1185">Reference proteome</keyword>
<proteinExistence type="predicted"/>
<keyword evidence="3" id="KW-0732">Signal</keyword>
<dbReference type="SUPFAM" id="SSF53335">
    <property type="entry name" value="S-adenosyl-L-methionine-dependent methyltransferases"/>
    <property type="match status" value="1"/>
</dbReference>
<evidence type="ECO:0000313" key="6">
    <source>
        <dbReference type="Proteomes" id="UP001224775"/>
    </source>
</evidence>
<evidence type="ECO:0000256" key="1">
    <source>
        <dbReference type="ARBA" id="ARBA00023115"/>
    </source>
</evidence>